<protein>
    <recommendedName>
        <fullName evidence="3">Transport and Golgi organization protein 2 homolog</fullName>
    </recommendedName>
</protein>
<dbReference type="PANTHER" id="PTHR17985">
    <property type="entry name" value="SER/THR-RICH PROTEIN T10 IN DGCR REGION"/>
    <property type="match status" value="1"/>
</dbReference>
<dbReference type="Proteomes" id="UP001457282">
    <property type="component" value="Unassembled WGS sequence"/>
</dbReference>
<reference evidence="1 2" key="1">
    <citation type="journal article" date="2023" name="G3 (Bethesda)">
        <title>A chromosome-length genome assembly and annotation of blackberry (Rubus argutus, cv. 'Hillquist').</title>
        <authorList>
            <person name="Bruna T."/>
            <person name="Aryal R."/>
            <person name="Dudchenko O."/>
            <person name="Sargent D.J."/>
            <person name="Mead D."/>
            <person name="Buti M."/>
            <person name="Cavallini A."/>
            <person name="Hytonen T."/>
            <person name="Andres J."/>
            <person name="Pham M."/>
            <person name="Weisz D."/>
            <person name="Mascagni F."/>
            <person name="Usai G."/>
            <person name="Natali L."/>
            <person name="Bassil N."/>
            <person name="Fernandez G.E."/>
            <person name="Lomsadze A."/>
            <person name="Armour M."/>
            <person name="Olukolu B."/>
            <person name="Poorten T."/>
            <person name="Britton C."/>
            <person name="Davik J."/>
            <person name="Ashrafi H."/>
            <person name="Aiden E.L."/>
            <person name="Borodovsky M."/>
            <person name="Worthington M."/>
        </authorList>
    </citation>
    <scope>NUCLEOTIDE SEQUENCE [LARGE SCALE GENOMIC DNA]</scope>
    <source>
        <strain evidence="1">PI 553951</strain>
    </source>
</reference>
<evidence type="ECO:0008006" key="3">
    <source>
        <dbReference type="Google" id="ProtNLM"/>
    </source>
</evidence>
<dbReference type="EMBL" id="JBEDUW010000002">
    <property type="protein sequence ID" value="KAK9944392.1"/>
    <property type="molecule type" value="Genomic_DNA"/>
</dbReference>
<keyword evidence="2" id="KW-1185">Reference proteome</keyword>
<evidence type="ECO:0000313" key="1">
    <source>
        <dbReference type="EMBL" id="KAK9944392.1"/>
    </source>
</evidence>
<accession>A0AAW1Y679</accession>
<proteinExistence type="predicted"/>
<gene>
    <name evidence="1" type="ORF">M0R45_009963</name>
</gene>
<dbReference type="PANTHER" id="PTHR17985:SF16">
    <property type="entry name" value="TRANSPORT_GOLGI ORGANIZATION-LIKE PROTEIN (DUF833)"/>
    <property type="match status" value="1"/>
</dbReference>
<comment type="caution">
    <text evidence="1">The sequence shown here is derived from an EMBL/GenBank/DDBJ whole genome shotgun (WGS) entry which is preliminary data.</text>
</comment>
<sequence>MCIAAFVWQSHPRYPLLLLQNRDEYRNRGTYPLQWWEDNPAILGGRDAVAQGTWLACTNVGKLAFLTNVRELPRLEKYLSRGDLPVRFLSGKRSPMEFAEEIVEEADQYNGFNLILADLHSKTMVYVTNRPKEEKKFITEVSTGIHVLTNDAMLDSPWPKSQRLGNSFKEMLNKYGDDEISLKEMALELMSNTIRDDKSLLPRIYSPEVEYELSSIYIENAPQLGDYGTRSTDAVSVNTSGEVTFYERYMAANEWHERTESFRIKEETKMK</sequence>
<dbReference type="InterPro" id="IPR008551">
    <property type="entry name" value="TANGO2"/>
</dbReference>
<dbReference type="Pfam" id="PF05742">
    <property type="entry name" value="TANGO2"/>
    <property type="match status" value="1"/>
</dbReference>
<dbReference type="AlphaFoldDB" id="A0AAW1Y679"/>
<evidence type="ECO:0000313" key="2">
    <source>
        <dbReference type="Proteomes" id="UP001457282"/>
    </source>
</evidence>
<organism evidence="1 2">
    <name type="scientific">Rubus argutus</name>
    <name type="common">Southern blackberry</name>
    <dbReference type="NCBI Taxonomy" id="59490"/>
    <lineage>
        <taxon>Eukaryota</taxon>
        <taxon>Viridiplantae</taxon>
        <taxon>Streptophyta</taxon>
        <taxon>Embryophyta</taxon>
        <taxon>Tracheophyta</taxon>
        <taxon>Spermatophyta</taxon>
        <taxon>Magnoliopsida</taxon>
        <taxon>eudicotyledons</taxon>
        <taxon>Gunneridae</taxon>
        <taxon>Pentapetalae</taxon>
        <taxon>rosids</taxon>
        <taxon>fabids</taxon>
        <taxon>Rosales</taxon>
        <taxon>Rosaceae</taxon>
        <taxon>Rosoideae</taxon>
        <taxon>Rosoideae incertae sedis</taxon>
        <taxon>Rubus</taxon>
    </lineage>
</organism>
<name>A0AAW1Y679_RUBAR</name>